<evidence type="ECO:0000313" key="1">
    <source>
        <dbReference type="EMBL" id="GAH26597.1"/>
    </source>
</evidence>
<sequence length="179" mass="20906">MAKIRGPIFSLESSGGIGKKIISQRRKKVKYAKKYSKPKNPRTEIQQENRNYITLANTEWKTGGYSNLDKEAWNFYARIKDKNISGYNAFIKFYLNAMVNNNDWTSVKNCKIYDITSSSIKISIDIEFDKEGILYLGSSKYSMAKEYYPVFSEGKYIFNLTELDPDTKYFFYIKNVYTP</sequence>
<gene>
    <name evidence="1" type="ORF">S03H2_00411</name>
</gene>
<dbReference type="EMBL" id="BARU01000071">
    <property type="protein sequence ID" value="GAH26597.1"/>
    <property type="molecule type" value="Genomic_DNA"/>
</dbReference>
<protein>
    <submittedName>
        <fullName evidence="1">Uncharacterized protein</fullName>
    </submittedName>
</protein>
<name>X1E240_9ZZZZ</name>
<proteinExistence type="predicted"/>
<dbReference type="AlphaFoldDB" id="X1E240"/>
<reference evidence="1" key="1">
    <citation type="journal article" date="2014" name="Front. Microbiol.">
        <title>High frequency of phylogenetically diverse reductive dehalogenase-homologous genes in deep subseafloor sedimentary metagenomes.</title>
        <authorList>
            <person name="Kawai M."/>
            <person name="Futagami T."/>
            <person name="Toyoda A."/>
            <person name="Takaki Y."/>
            <person name="Nishi S."/>
            <person name="Hori S."/>
            <person name="Arai W."/>
            <person name="Tsubouchi T."/>
            <person name="Morono Y."/>
            <person name="Uchiyama I."/>
            <person name="Ito T."/>
            <person name="Fujiyama A."/>
            <person name="Inagaki F."/>
            <person name="Takami H."/>
        </authorList>
    </citation>
    <scope>NUCLEOTIDE SEQUENCE</scope>
    <source>
        <strain evidence="1">Expedition CK06-06</strain>
    </source>
</reference>
<comment type="caution">
    <text evidence="1">The sequence shown here is derived from an EMBL/GenBank/DDBJ whole genome shotgun (WGS) entry which is preliminary data.</text>
</comment>
<accession>X1E240</accession>
<organism evidence="1">
    <name type="scientific">marine sediment metagenome</name>
    <dbReference type="NCBI Taxonomy" id="412755"/>
    <lineage>
        <taxon>unclassified sequences</taxon>
        <taxon>metagenomes</taxon>
        <taxon>ecological metagenomes</taxon>
    </lineage>
</organism>